<reference evidence="2" key="2">
    <citation type="submission" date="2015-01" db="EMBL/GenBank/DDBJ databases">
        <title>Evolutionary Origins and Diversification of the Mycorrhizal Mutualists.</title>
        <authorList>
            <consortium name="DOE Joint Genome Institute"/>
            <consortium name="Mycorrhizal Genomics Consortium"/>
            <person name="Kohler A."/>
            <person name="Kuo A."/>
            <person name="Nagy L.G."/>
            <person name="Floudas D."/>
            <person name="Copeland A."/>
            <person name="Barry K.W."/>
            <person name="Cichocki N."/>
            <person name="Veneault-Fourrey C."/>
            <person name="LaButti K."/>
            <person name="Lindquist E.A."/>
            <person name="Lipzen A."/>
            <person name="Lundell T."/>
            <person name="Morin E."/>
            <person name="Murat C."/>
            <person name="Riley R."/>
            <person name="Ohm R."/>
            <person name="Sun H."/>
            <person name="Tunlid A."/>
            <person name="Henrissat B."/>
            <person name="Grigoriev I.V."/>
            <person name="Hibbett D.S."/>
            <person name="Martin F."/>
        </authorList>
    </citation>
    <scope>NUCLEOTIDE SEQUENCE [LARGE SCALE GENOMIC DNA]</scope>
    <source>
        <strain evidence="2">UH-Slu-Lm8-n1</strain>
    </source>
</reference>
<sequence length="112" mass="12272">MIYLVVTSETVRARTNRMNRYATLFGIELRCTGASAMALSVPLHSVPSLRSYIILPLPSCLRSLGRRSNLSKFTTEDSRISGLFWSRISTARMNASSSLKLMSSSSGAGRPV</sequence>
<dbReference type="InParanoid" id="A0A0D0AZ02"/>
<reference evidence="1 2" key="1">
    <citation type="submission" date="2014-04" db="EMBL/GenBank/DDBJ databases">
        <authorList>
            <consortium name="DOE Joint Genome Institute"/>
            <person name="Kuo A."/>
            <person name="Ruytinx J."/>
            <person name="Rineau F."/>
            <person name="Colpaert J."/>
            <person name="Kohler A."/>
            <person name="Nagy L.G."/>
            <person name="Floudas D."/>
            <person name="Copeland A."/>
            <person name="Barry K.W."/>
            <person name="Cichocki N."/>
            <person name="Veneault-Fourrey C."/>
            <person name="LaButti K."/>
            <person name="Lindquist E.A."/>
            <person name="Lipzen A."/>
            <person name="Lundell T."/>
            <person name="Morin E."/>
            <person name="Murat C."/>
            <person name="Sun H."/>
            <person name="Tunlid A."/>
            <person name="Henrissat B."/>
            <person name="Grigoriev I.V."/>
            <person name="Hibbett D.S."/>
            <person name="Martin F."/>
            <person name="Nordberg H.P."/>
            <person name="Cantor M.N."/>
            <person name="Hua S.X."/>
        </authorList>
    </citation>
    <scope>NUCLEOTIDE SEQUENCE [LARGE SCALE GENOMIC DNA]</scope>
    <source>
        <strain evidence="1 2">UH-Slu-Lm8-n1</strain>
    </source>
</reference>
<accession>A0A0D0AZ02</accession>
<dbReference type="Proteomes" id="UP000054485">
    <property type="component" value="Unassembled WGS sequence"/>
</dbReference>
<evidence type="ECO:0000313" key="1">
    <source>
        <dbReference type="EMBL" id="KIK37073.1"/>
    </source>
</evidence>
<keyword evidence="2" id="KW-1185">Reference proteome</keyword>
<protein>
    <submittedName>
        <fullName evidence="1">Uncharacterized protein</fullName>
    </submittedName>
</protein>
<proteinExistence type="predicted"/>
<dbReference type="AlphaFoldDB" id="A0A0D0AZ02"/>
<organism evidence="1 2">
    <name type="scientific">Suillus luteus UH-Slu-Lm8-n1</name>
    <dbReference type="NCBI Taxonomy" id="930992"/>
    <lineage>
        <taxon>Eukaryota</taxon>
        <taxon>Fungi</taxon>
        <taxon>Dikarya</taxon>
        <taxon>Basidiomycota</taxon>
        <taxon>Agaricomycotina</taxon>
        <taxon>Agaricomycetes</taxon>
        <taxon>Agaricomycetidae</taxon>
        <taxon>Boletales</taxon>
        <taxon>Suillineae</taxon>
        <taxon>Suillaceae</taxon>
        <taxon>Suillus</taxon>
    </lineage>
</organism>
<name>A0A0D0AZ02_9AGAM</name>
<evidence type="ECO:0000313" key="2">
    <source>
        <dbReference type="Proteomes" id="UP000054485"/>
    </source>
</evidence>
<gene>
    <name evidence="1" type="ORF">CY34DRAFT_478320</name>
</gene>
<dbReference type="EMBL" id="KN835477">
    <property type="protein sequence ID" value="KIK37073.1"/>
    <property type="molecule type" value="Genomic_DNA"/>
</dbReference>
<dbReference type="HOGENOM" id="CLU_2147525_0_0_1"/>